<evidence type="ECO:0000256" key="2">
    <source>
        <dbReference type="ARBA" id="ARBA00056270"/>
    </source>
</evidence>
<dbReference type="Pfam" id="PF17827">
    <property type="entry name" value="PrmC_N"/>
    <property type="match status" value="1"/>
</dbReference>
<dbReference type="Gene3D" id="1.10.8.10">
    <property type="entry name" value="DNA helicase RuvA subunit, C-terminal domain"/>
    <property type="match status" value="1"/>
</dbReference>
<proteinExistence type="predicted"/>
<evidence type="ECO:0000256" key="3">
    <source>
        <dbReference type="ARBA" id="ARBA00065434"/>
    </source>
</evidence>
<dbReference type="PANTHER" id="PTHR18895">
    <property type="entry name" value="HEMK METHYLTRANSFERASE"/>
    <property type="match status" value="1"/>
</dbReference>
<dbReference type="SUPFAM" id="SSF53335">
    <property type="entry name" value="S-adenosyl-L-methionine-dependent methyltransferases"/>
    <property type="match status" value="1"/>
</dbReference>
<protein>
    <recommendedName>
        <fullName evidence="4">tRNA (guanine(10)-N(2))-methyltransferase TRMT11</fullName>
    </recommendedName>
    <alternativeName>
        <fullName evidence="5">tRNA methyltransferase 11 homolog</fullName>
    </alternativeName>
</protein>
<dbReference type="EMBL" id="JAFBMS010000103">
    <property type="protein sequence ID" value="KAG9336054.1"/>
    <property type="molecule type" value="Genomic_DNA"/>
</dbReference>
<keyword evidence="9" id="KW-1185">Reference proteome</keyword>
<gene>
    <name evidence="8" type="ORF">JZ751_003320</name>
</gene>
<comment type="subunit">
    <text evidence="3">Part of the heterodimeric TRMT11-TRM112 methyltransferase complex; this complex forms an active tRNA methyltransferase, where TRMT112 acts as an activator of the catalytic subunit TRMT11.</text>
</comment>
<evidence type="ECO:0000256" key="1">
    <source>
        <dbReference type="ARBA" id="ARBA00050985"/>
    </source>
</evidence>
<dbReference type="Pfam" id="PF01170">
    <property type="entry name" value="UPF0020"/>
    <property type="match status" value="1"/>
</dbReference>
<evidence type="ECO:0000259" key="7">
    <source>
        <dbReference type="Pfam" id="PF17827"/>
    </source>
</evidence>
<evidence type="ECO:0000256" key="4">
    <source>
        <dbReference type="ARBA" id="ARBA00067484"/>
    </source>
</evidence>
<dbReference type="Proteomes" id="UP000824540">
    <property type="component" value="Unassembled WGS sequence"/>
</dbReference>
<name>A0A8T2N7X2_9TELE</name>
<dbReference type="InterPro" id="IPR029063">
    <property type="entry name" value="SAM-dependent_MTases_sf"/>
</dbReference>
<feature type="domain" description="Ribosomal RNA large subunit methyltransferase K/L-like methyltransferase" evidence="6">
    <location>
        <begin position="162"/>
        <end position="220"/>
    </location>
</feature>
<dbReference type="InterPro" id="IPR000241">
    <property type="entry name" value="RlmKL-like_Mtase"/>
</dbReference>
<dbReference type="InterPro" id="IPR040758">
    <property type="entry name" value="PrmC_N"/>
</dbReference>
<dbReference type="GO" id="GO:0032259">
    <property type="term" value="P:methylation"/>
    <property type="evidence" value="ECO:0007669"/>
    <property type="project" value="InterPro"/>
</dbReference>
<organism evidence="8 9">
    <name type="scientific">Albula glossodonta</name>
    <name type="common">roundjaw bonefish</name>
    <dbReference type="NCBI Taxonomy" id="121402"/>
    <lineage>
        <taxon>Eukaryota</taxon>
        <taxon>Metazoa</taxon>
        <taxon>Chordata</taxon>
        <taxon>Craniata</taxon>
        <taxon>Vertebrata</taxon>
        <taxon>Euteleostomi</taxon>
        <taxon>Actinopterygii</taxon>
        <taxon>Neopterygii</taxon>
        <taxon>Teleostei</taxon>
        <taxon>Albuliformes</taxon>
        <taxon>Albulidae</taxon>
        <taxon>Albula</taxon>
    </lineage>
</organism>
<evidence type="ECO:0000313" key="8">
    <source>
        <dbReference type="EMBL" id="KAG9336054.1"/>
    </source>
</evidence>
<sequence>MFPAPMEVLSRLNRMRCTIRLLKGPERRQGLCSASGSAARPAVVRLSVQDATALWERQFRQSGVSEPSLSSQYIMAHVLGAKTMANLGPDVLTKTLTDIQTHQFWKLCAKRLTRMPVQYVIEEWDFRDLTLKMRPPVFIPRPETEGVALEPSPSACSMPYLRAVAVDRSAEAVRLTQENANRLGLQDRIEIHQLDVTVDAEVILRECSRVSALISNPPYLFSKDMTSLEPEIIRFEDPAALDGGKDGMLIIRQILALAPQLLTHNGLLYLEVDPRHPPMIQQCVQEERIAGLHYLQTRYDITDRPRFCVLQRRGTED</sequence>
<comment type="catalytic activity">
    <reaction evidence="1">
        <text>guanosine(10) in tRNA + S-adenosyl-L-methionine = N(2)-methylguanosine(10) in tRNA + S-adenosyl-L-homocysteine + H(+)</text>
        <dbReference type="Rhea" id="RHEA:43128"/>
        <dbReference type="Rhea" id="RHEA-COMP:10355"/>
        <dbReference type="Rhea" id="RHEA-COMP:10357"/>
        <dbReference type="ChEBI" id="CHEBI:15378"/>
        <dbReference type="ChEBI" id="CHEBI:57856"/>
        <dbReference type="ChEBI" id="CHEBI:59789"/>
        <dbReference type="ChEBI" id="CHEBI:74269"/>
        <dbReference type="ChEBI" id="CHEBI:74481"/>
        <dbReference type="EC" id="2.1.1.214"/>
    </reaction>
    <physiologicalReaction direction="left-to-right" evidence="1">
        <dbReference type="Rhea" id="RHEA:43129"/>
    </physiologicalReaction>
</comment>
<evidence type="ECO:0000256" key="5">
    <source>
        <dbReference type="ARBA" id="ARBA00075308"/>
    </source>
</evidence>
<dbReference type="GO" id="GO:0003676">
    <property type="term" value="F:nucleic acid binding"/>
    <property type="evidence" value="ECO:0007669"/>
    <property type="project" value="InterPro"/>
</dbReference>
<evidence type="ECO:0000313" key="9">
    <source>
        <dbReference type="Proteomes" id="UP000824540"/>
    </source>
</evidence>
<dbReference type="PROSITE" id="PS00092">
    <property type="entry name" value="N6_MTASE"/>
    <property type="match status" value="1"/>
</dbReference>
<dbReference type="Gene3D" id="3.40.50.150">
    <property type="entry name" value="Vaccinia Virus protein VP39"/>
    <property type="match status" value="1"/>
</dbReference>
<dbReference type="GO" id="GO:0160102">
    <property type="term" value="F:tRNA (guanine(10)-N2)-methyltransferase activity"/>
    <property type="evidence" value="ECO:0007669"/>
    <property type="project" value="UniProtKB-EC"/>
</dbReference>
<evidence type="ECO:0000259" key="6">
    <source>
        <dbReference type="Pfam" id="PF01170"/>
    </source>
</evidence>
<dbReference type="GO" id="GO:0005739">
    <property type="term" value="C:mitochondrion"/>
    <property type="evidence" value="ECO:0007669"/>
    <property type="project" value="TreeGrafter"/>
</dbReference>
<dbReference type="AlphaFoldDB" id="A0A8T2N7X2"/>
<feature type="domain" description="Release factor glutamine methyltransferase N-terminal" evidence="7">
    <location>
        <begin position="51"/>
        <end position="121"/>
    </location>
</feature>
<comment type="function">
    <text evidence="2">Catalytic subunit of the TRMT11-TRM112 methyltransferase complex, that specifically mediates the S-adenosyl-L-methionine-dependent N(2)-methylation of guanosine nucleotide at position 10 (m2G10) in tRNAs. This is one of the major tRNA (guanine-N(2))-methyltransferases.</text>
</comment>
<dbReference type="OrthoDB" id="269872at2759"/>
<dbReference type="PANTHER" id="PTHR18895:SF74">
    <property type="entry name" value="MTRF1L RELEASE FACTOR GLUTAMINE METHYLTRANSFERASE"/>
    <property type="match status" value="1"/>
</dbReference>
<dbReference type="GO" id="GO:0043527">
    <property type="term" value="C:tRNA methyltransferase complex"/>
    <property type="evidence" value="ECO:0007669"/>
    <property type="project" value="UniProtKB-ARBA"/>
</dbReference>
<dbReference type="InterPro" id="IPR002052">
    <property type="entry name" value="DNA_methylase_N6_adenine_CS"/>
</dbReference>
<accession>A0A8T2N7X2</accession>
<dbReference type="InterPro" id="IPR050320">
    <property type="entry name" value="N5-glutamine_MTase"/>
</dbReference>
<comment type="caution">
    <text evidence="8">The sequence shown here is derived from an EMBL/GenBank/DDBJ whole genome shotgun (WGS) entry which is preliminary data.</text>
</comment>
<reference evidence="8" key="1">
    <citation type="thesis" date="2021" institute="BYU ScholarsArchive" country="Provo, UT, USA">
        <title>Applications of and Algorithms for Genome Assembly and Genomic Analyses with an Emphasis on Marine Teleosts.</title>
        <authorList>
            <person name="Pickett B.D."/>
        </authorList>
    </citation>
    <scope>NUCLEOTIDE SEQUENCE</scope>
    <source>
        <strain evidence="8">HI-2016</strain>
    </source>
</reference>